<accession>A0A0W8I383</accession>
<evidence type="ECO:0000256" key="1">
    <source>
        <dbReference type="SAM" id="MobiDB-lite"/>
    </source>
</evidence>
<proteinExistence type="predicted"/>
<feature type="compositionally biased region" description="Low complexity" evidence="1">
    <location>
        <begin position="138"/>
        <end position="164"/>
    </location>
</feature>
<sequence>MASHGGLIAGVKACTYGCMSVEDRSCFSYQVAAGKTTSDSRVELVIRKSAETRRSSLPSGASSCQVTSRGRDAEWSWPMTLWWVPSRCRRKYSSPFAEDPSRLERHSTRVRAQFWGASTSSTAKRICPDFNRSATHCASSGASPRATPSAARSAASREFSSNCG</sequence>
<evidence type="ECO:0000313" key="3">
    <source>
        <dbReference type="Proteomes" id="UP000053512"/>
    </source>
</evidence>
<gene>
    <name evidence="2" type="ORF">AVL61_06885</name>
</gene>
<feature type="region of interest" description="Disordered" evidence="1">
    <location>
        <begin position="135"/>
        <end position="164"/>
    </location>
</feature>
<evidence type="ECO:0000313" key="2">
    <source>
        <dbReference type="EMBL" id="KUG52074.1"/>
    </source>
</evidence>
<organism evidence="2 3">
    <name type="scientific">Kocuria rosea subsp. polaris</name>
    <dbReference type="NCBI Taxonomy" id="136273"/>
    <lineage>
        <taxon>Bacteria</taxon>
        <taxon>Bacillati</taxon>
        <taxon>Actinomycetota</taxon>
        <taxon>Actinomycetes</taxon>
        <taxon>Micrococcales</taxon>
        <taxon>Micrococcaceae</taxon>
        <taxon>Kocuria</taxon>
    </lineage>
</organism>
<dbReference type="Proteomes" id="UP000053512">
    <property type="component" value="Unassembled WGS sequence"/>
</dbReference>
<name>A0A0W8I383_KOCRO</name>
<reference evidence="3" key="1">
    <citation type="submission" date="2015-12" db="EMBL/GenBank/DDBJ databases">
        <authorList>
            <person name="Nair G.R."/>
            <person name="Kaur G."/>
            <person name="Mayilraj S."/>
        </authorList>
    </citation>
    <scope>NUCLEOTIDE SEQUENCE [LARGE SCALE GENOMIC DNA]</scope>
    <source>
        <strain evidence="3">CD08_4</strain>
    </source>
</reference>
<comment type="caution">
    <text evidence="2">The sequence shown here is derived from an EMBL/GenBank/DDBJ whole genome shotgun (WGS) entry which is preliminary data.</text>
</comment>
<dbReference type="AlphaFoldDB" id="A0A0W8I383"/>
<dbReference type="EMBL" id="LQBK01000040">
    <property type="protein sequence ID" value="KUG52074.1"/>
    <property type="molecule type" value="Genomic_DNA"/>
</dbReference>
<protein>
    <submittedName>
        <fullName evidence="2">Uncharacterized protein</fullName>
    </submittedName>
</protein>